<name>A0A1D8GJD6_9FIRM</name>
<protein>
    <recommendedName>
        <fullName evidence="1">2Fe-2S ferredoxin-type domain-containing protein</fullName>
    </recommendedName>
</protein>
<dbReference type="CDD" id="cd00207">
    <property type="entry name" value="fer2"/>
    <property type="match status" value="1"/>
</dbReference>
<evidence type="ECO:0000313" key="2">
    <source>
        <dbReference type="EMBL" id="AOT71038.1"/>
    </source>
</evidence>
<dbReference type="InterPro" id="IPR001041">
    <property type="entry name" value="2Fe-2S_ferredoxin-type"/>
</dbReference>
<dbReference type="Pfam" id="PF00111">
    <property type="entry name" value="Fer2"/>
    <property type="match status" value="1"/>
</dbReference>
<dbReference type="PROSITE" id="PS51085">
    <property type="entry name" value="2FE2S_FER_2"/>
    <property type="match status" value="1"/>
</dbReference>
<sequence>MSIQVNFICKTEIKEGLNALKAAKEAKVKIKAPCDGKGKCGKCLIRIVDGDVSEPTKQEKKLLGKEKLRQGYRLACETAISENAVIEVPQKHSKI</sequence>
<dbReference type="Proteomes" id="UP000095743">
    <property type="component" value="Chromosome"/>
</dbReference>
<dbReference type="InterPro" id="IPR052911">
    <property type="entry name" value="Corrinoid_activation_enz"/>
</dbReference>
<dbReference type="PANTHER" id="PTHR42895:SF2">
    <property type="entry name" value="IRON-SULFUR CLUSTER PROTEIN"/>
    <property type="match status" value="1"/>
</dbReference>
<reference evidence="2 3" key="1">
    <citation type="submission" date="2016-09" db="EMBL/GenBank/DDBJ databases">
        <title>Genomic analysis reveals versatility of anaerobic energy metabolism of Geosporobacter ferrireducens IRF9 of phylum Firmicutes.</title>
        <authorList>
            <person name="Kim S.-J."/>
        </authorList>
    </citation>
    <scope>NUCLEOTIDE SEQUENCE [LARGE SCALE GENOMIC DNA]</scope>
    <source>
        <strain evidence="2 3">IRF9</strain>
    </source>
</reference>
<dbReference type="SUPFAM" id="SSF54292">
    <property type="entry name" value="2Fe-2S ferredoxin-like"/>
    <property type="match status" value="1"/>
</dbReference>
<dbReference type="InterPro" id="IPR036010">
    <property type="entry name" value="2Fe-2S_ferredoxin-like_sf"/>
</dbReference>
<dbReference type="EMBL" id="CP017269">
    <property type="protein sequence ID" value="AOT71038.1"/>
    <property type="molecule type" value="Genomic_DNA"/>
</dbReference>
<dbReference type="GO" id="GO:0051536">
    <property type="term" value="F:iron-sulfur cluster binding"/>
    <property type="evidence" value="ECO:0007669"/>
    <property type="project" value="InterPro"/>
</dbReference>
<evidence type="ECO:0000313" key="3">
    <source>
        <dbReference type="Proteomes" id="UP000095743"/>
    </source>
</evidence>
<proteinExistence type="predicted"/>
<keyword evidence="3" id="KW-1185">Reference proteome</keyword>
<dbReference type="AlphaFoldDB" id="A0A1D8GJD6"/>
<dbReference type="KEGG" id="gfe:Gferi_16620"/>
<organism evidence="2 3">
    <name type="scientific">Geosporobacter ferrireducens</name>
    <dbReference type="NCBI Taxonomy" id="1424294"/>
    <lineage>
        <taxon>Bacteria</taxon>
        <taxon>Bacillati</taxon>
        <taxon>Bacillota</taxon>
        <taxon>Clostridia</taxon>
        <taxon>Peptostreptococcales</taxon>
        <taxon>Thermotaleaceae</taxon>
        <taxon>Geosporobacter</taxon>
    </lineage>
</organism>
<dbReference type="STRING" id="1424294.Gferi_16620"/>
<feature type="domain" description="2Fe-2S ferredoxin-type" evidence="1">
    <location>
        <begin position="1"/>
        <end position="92"/>
    </location>
</feature>
<dbReference type="PANTHER" id="PTHR42895">
    <property type="entry name" value="IRON-SULFUR CLUSTER-BINDING PROTEIN-RELATED"/>
    <property type="match status" value="1"/>
</dbReference>
<accession>A0A1D8GJD6</accession>
<evidence type="ECO:0000259" key="1">
    <source>
        <dbReference type="PROSITE" id="PS51085"/>
    </source>
</evidence>
<dbReference type="RefSeq" id="WP_069978450.1">
    <property type="nucleotide sequence ID" value="NZ_CP017269.1"/>
</dbReference>
<gene>
    <name evidence="2" type="ORF">Gferi_16620</name>
</gene>
<dbReference type="InterPro" id="IPR012675">
    <property type="entry name" value="Beta-grasp_dom_sf"/>
</dbReference>
<dbReference type="Gene3D" id="3.10.20.30">
    <property type="match status" value="1"/>
</dbReference>